<feature type="region of interest" description="Disordered" evidence="1">
    <location>
        <begin position="340"/>
        <end position="433"/>
    </location>
</feature>
<feature type="region of interest" description="Disordered" evidence="1">
    <location>
        <begin position="1"/>
        <end position="21"/>
    </location>
</feature>
<dbReference type="GeneID" id="68358907"/>
<evidence type="ECO:0000313" key="2">
    <source>
        <dbReference type="EMBL" id="KAH0959317.1"/>
    </source>
</evidence>
<evidence type="ECO:0000256" key="1">
    <source>
        <dbReference type="SAM" id="MobiDB-lite"/>
    </source>
</evidence>
<keyword evidence="3" id="KW-1185">Reference proteome</keyword>
<dbReference type="RefSeq" id="XP_044716830.1">
    <property type="nucleotide sequence ID" value="XM_044868249.1"/>
</dbReference>
<dbReference type="EMBL" id="JAIZPD010000013">
    <property type="protein sequence ID" value="KAH0959317.1"/>
    <property type="molecule type" value="Genomic_DNA"/>
</dbReference>
<dbReference type="Proteomes" id="UP000824596">
    <property type="component" value="Unassembled WGS sequence"/>
</dbReference>
<feature type="compositionally biased region" description="Pro residues" evidence="1">
    <location>
        <begin position="354"/>
        <end position="369"/>
    </location>
</feature>
<organism evidence="2 3">
    <name type="scientific">Hirsutella rhossiliensis</name>
    <dbReference type="NCBI Taxonomy" id="111463"/>
    <lineage>
        <taxon>Eukaryota</taxon>
        <taxon>Fungi</taxon>
        <taxon>Dikarya</taxon>
        <taxon>Ascomycota</taxon>
        <taxon>Pezizomycotina</taxon>
        <taxon>Sordariomycetes</taxon>
        <taxon>Hypocreomycetidae</taxon>
        <taxon>Hypocreales</taxon>
        <taxon>Ophiocordycipitaceae</taxon>
        <taxon>Hirsutella</taxon>
    </lineage>
</organism>
<proteinExistence type="predicted"/>
<name>A0A9P8MQN4_9HYPO</name>
<sequence>MSPTPPTTDSPPHLRRPLTGNKGAGGDMTMMFFAQPDCPVRFAHQDEHHVRGLNAEAIARVLLPVPPWLRALEYDPLRARGDDAEVSSLFFSLNLSIYGQPVVDSDWTEQWFFMSGRVHPYALAWEVERRDGLESDVGETLLYTMPALVVRDQGYQPVLPRSLAPDGHFPSTPPVVSFHGVVAGSGLDLLQADLLPGLGTDQLRCCALIQLSTYIAPGVPDKVPFKGYHPFQVFVIFPIYANPWLVLCKKLAERSASPFLPGTPFTCTGKVAGLLDHGVMCVPPGSDRDYVFVVVPDSWTFHDRSSAAAASASPQAQPLRRQPSSASSAFDLVRAASYSLATPPSTAPHTPSKAPGPPTDTPVTPPPKCQGPTWDPWVTVTHLGTTTETADGHGTRGRAAPGTGSSGHGQLRRTRTMAPTTSETPASLDGPADDHDCIEVQMASQKNERQPDPLLEGRTTMQRPLEETARVGRDFQVPQKLTTDLHELLLTDSDQDLVQQFAHTVLAAQENPTPFTAKTGRTSGTLDAAWLLRWTVERSSTREKVARQILERALANQKELGRQARARQQDLMDYTDQIRAIVDYVHSPDPAQYNQDQDPEPLDNGSNPRYADWKAAVERKMELNAYFFPDEFARITWIATLIKGQAHEVLAPYLAKQDDLEIRSVGQIFELLGSVYDNKSHKWEARQRLDSLKMKQGESFIDFAAKFVTLATKAGLHDRDRITELHKKLTGRIRLNSQDIYERYEELTFAQYRDRMTARYLVQVDALED</sequence>
<evidence type="ECO:0008006" key="4">
    <source>
        <dbReference type="Google" id="ProtNLM"/>
    </source>
</evidence>
<protein>
    <recommendedName>
        <fullName evidence="4">Retrotransposon gag domain-containing protein</fullName>
    </recommendedName>
</protein>
<dbReference type="OrthoDB" id="5153349at2759"/>
<feature type="compositionally biased region" description="Low complexity" evidence="1">
    <location>
        <begin position="340"/>
        <end position="353"/>
    </location>
</feature>
<dbReference type="AlphaFoldDB" id="A0A9P8MQN4"/>
<reference evidence="2" key="1">
    <citation type="submission" date="2021-09" db="EMBL/GenBank/DDBJ databases">
        <title>A high-quality genome of the endoparasitic fungus Hirsutella rhossiliensis with a comparison of Hirsutella genomes reveals transposable elements contributing to genome size variation.</title>
        <authorList>
            <person name="Lin R."/>
            <person name="Jiao Y."/>
            <person name="Sun X."/>
            <person name="Ling J."/>
            <person name="Xie B."/>
            <person name="Cheng X."/>
        </authorList>
    </citation>
    <scope>NUCLEOTIDE SEQUENCE</scope>
    <source>
        <strain evidence="2">HR02</strain>
    </source>
</reference>
<comment type="caution">
    <text evidence="2">The sequence shown here is derived from an EMBL/GenBank/DDBJ whole genome shotgun (WGS) entry which is preliminary data.</text>
</comment>
<feature type="compositionally biased region" description="Low complexity" evidence="1">
    <location>
        <begin position="379"/>
        <end position="389"/>
    </location>
</feature>
<gene>
    <name evidence="2" type="ORF">HRG_09778</name>
</gene>
<accession>A0A9P8MQN4</accession>
<evidence type="ECO:0000313" key="3">
    <source>
        <dbReference type="Proteomes" id="UP000824596"/>
    </source>
</evidence>